<dbReference type="EMBL" id="FNYO01000108">
    <property type="protein sequence ID" value="SEJ44579.1"/>
    <property type="molecule type" value="Genomic_DNA"/>
</dbReference>
<evidence type="ECO:0000313" key="2">
    <source>
        <dbReference type="EMBL" id="SEJ44579.1"/>
    </source>
</evidence>
<proteinExistence type="predicted"/>
<dbReference type="AlphaFoldDB" id="A0A1H6YTL3"/>
<protein>
    <submittedName>
        <fullName evidence="2">Uncharacterized protein</fullName>
    </submittedName>
</protein>
<dbReference type="Proteomes" id="UP000199005">
    <property type="component" value="Unassembled WGS sequence"/>
</dbReference>
<name>A0A1H6YTL3_9GAMM</name>
<evidence type="ECO:0000313" key="3">
    <source>
        <dbReference type="Proteomes" id="UP000199005"/>
    </source>
</evidence>
<feature type="transmembrane region" description="Helical" evidence="1">
    <location>
        <begin position="6"/>
        <end position="27"/>
    </location>
</feature>
<reference evidence="2 3" key="1">
    <citation type="submission" date="2016-10" db="EMBL/GenBank/DDBJ databases">
        <authorList>
            <person name="de Groot N.N."/>
        </authorList>
    </citation>
    <scope>NUCLEOTIDE SEQUENCE [LARGE SCALE GENOMIC DNA]</scope>
    <source>
        <strain evidence="2 3">DSM 1041</strain>
    </source>
</reference>
<evidence type="ECO:0000256" key="1">
    <source>
        <dbReference type="SAM" id="Phobius"/>
    </source>
</evidence>
<feature type="transmembrane region" description="Helical" evidence="1">
    <location>
        <begin position="59"/>
        <end position="83"/>
    </location>
</feature>
<feature type="transmembrane region" description="Helical" evidence="1">
    <location>
        <begin position="89"/>
        <end position="112"/>
    </location>
</feature>
<dbReference type="RefSeq" id="WP_090902886.1">
    <property type="nucleotide sequence ID" value="NZ_FNYO01000108.1"/>
</dbReference>
<dbReference type="STRING" id="170623.SAMN04244579_04411"/>
<keyword evidence="1" id="KW-1133">Transmembrane helix</keyword>
<keyword evidence="1" id="KW-0812">Transmembrane</keyword>
<keyword evidence="1" id="KW-0472">Membrane</keyword>
<gene>
    <name evidence="2" type="ORF">SAMN04244579_04411</name>
</gene>
<organism evidence="2 3">
    <name type="scientific">Azotobacter beijerinckii</name>
    <dbReference type="NCBI Taxonomy" id="170623"/>
    <lineage>
        <taxon>Bacteria</taxon>
        <taxon>Pseudomonadati</taxon>
        <taxon>Pseudomonadota</taxon>
        <taxon>Gammaproteobacteria</taxon>
        <taxon>Pseudomonadales</taxon>
        <taxon>Pseudomonadaceae</taxon>
        <taxon>Azotobacter</taxon>
    </lineage>
</organism>
<sequence length="140" mass="15645">MEFSAFIQILSGYTGLVASIFFALGIVTQNTRTMLDLSQAYWGPNPSTVSNLSNQKADYLIGFSGLFITFALQIASYLVSYFFPVKIPLSILEATILLALFFIVLFIALRLLAKRLAERYEKEINELFKNTQAELLAKGS</sequence>
<accession>A0A1H6YTL3</accession>